<evidence type="ECO:0000313" key="6">
    <source>
        <dbReference type="EMBL" id="SPE22827.1"/>
    </source>
</evidence>
<dbReference type="EMBL" id="OKRB01000094">
    <property type="protein sequence ID" value="SPE22827.1"/>
    <property type="molecule type" value="Genomic_DNA"/>
</dbReference>
<dbReference type="InterPro" id="IPR058245">
    <property type="entry name" value="NreC/VraR/RcsB-like_REC"/>
</dbReference>
<protein>
    <submittedName>
        <fullName evidence="6">Two component transcriptional regulator, LuxR family</fullName>
    </submittedName>
</protein>
<name>A0A2N9LHR3_9BACT</name>
<dbReference type="InterPro" id="IPR001789">
    <property type="entry name" value="Sig_transdc_resp-reg_receiver"/>
</dbReference>
<accession>A0A2N9LHR3</accession>
<dbReference type="GO" id="GO:0006355">
    <property type="term" value="P:regulation of DNA-templated transcription"/>
    <property type="evidence" value="ECO:0007669"/>
    <property type="project" value="InterPro"/>
</dbReference>
<dbReference type="SUPFAM" id="SSF46894">
    <property type="entry name" value="C-terminal effector domain of the bipartite response regulators"/>
    <property type="match status" value="1"/>
</dbReference>
<organism evidence="6 7">
    <name type="scientific">Candidatus Sulfuritelmatomonas gaucii</name>
    <dbReference type="NCBI Taxonomy" id="2043161"/>
    <lineage>
        <taxon>Bacteria</taxon>
        <taxon>Pseudomonadati</taxon>
        <taxon>Acidobacteriota</taxon>
        <taxon>Terriglobia</taxon>
        <taxon>Terriglobales</taxon>
        <taxon>Acidobacteriaceae</taxon>
        <taxon>Candidatus Sulfuritelmatomonas</taxon>
    </lineage>
</organism>
<evidence type="ECO:0000256" key="2">
    <source>
        <dbReference type="ARBA" id="ARBA00023125"/>
    </source>
</evidence>
<dbReference type="GO" id="GO:0003677">
    <property type="term" value="F:DNA binding"/>
    <property type="evidence" value="ECO:0007669"/>
    <property type="project" value="UniProtKB-KW"/>
</dbReference>
<proteinExistence type="predicted"/>
<sequence length="215" mass="23401">MNVENGAAQPAKIRVLVVDDHPIMRVGIAAIIEATPDMTTVAQAGSGEEAIELFEKHLPDITLMDLRLPGISGVDAIRMLMSKHPNAKFVVLTTYEGDEDIHQALAAGARSYIVKGMPHEALVSALRRVQAGGRFLPQPVSRALHSRIPNSDLSIREREVLELIVRGRSNKEIASDLGITESTVKCHVSVILMRLNVSDRTQAVVTALQRGLVHI</sequence>
<keyword evidence="1 3" id="KW-0597">Phosphoprotein</keyword>
<dbReference type="CDD" id="cd06170">
    <property type="entry name" value="LuxR_C_like"/>
    <property type="match status" value="1"/>
</dbReference>
<dbReference type="PRINTS" id="PR00038">
    <property type="entry name" value="HTHLUXR"/>
</dbReference>
<dbReference type="SUPFAM" id="SSF52172">
    <property type="entry name" value="CheY-like"/>
    <property type="match status" value="1"/>
</dbReference>
<gene>
    <name evidence="6" type="ORF">SBA5_370002</name>
</gene>
<dbReference type="Proteomes" id="UP000239735">
    <property type="component" value="Unassembled WGS sequence"/>
</dbReference>
<dbReference type="SMART" id="SM00448">
    <property type="entry name" value="REC"/>
    <property type="match status" value="1"/>
</dbReference>
<dbReference type="GO" id="GO:0000160">
    <property type="term" value="P:phosphorelay signal transduction system"/>
    <property type="evidence" value="ECO:0007669"/>
    <property type="project" value="InterPro"/>
</dbReference>
<dbReference type="InterPro" id="IPR039420">
    <property type="entry name" value="WalR-like"/>
</dbReference>
<dbReference type="PROSITE" id="PS50110">
    <property type="entry name" value="RESPONSE_REGULATORY"/>
    <property type="match status" value="1"/>
</dbReference>
<reference evidence="7" key="1">
    <citation type="submission" date="2018-02" db="EMBL/GenBank/DDBJ databases">
        <authorList>
            <person name="Hausmann B."/>
        </authorList>
    </citation>
    <scope>NUCLEOTIDE SEQUENCE [LARGE SCALE GENOMIC DNA]</scope>
    <source>
        <strain evidence="7">Peat soil MAG SbA5</strain>
    </source>
</reference>
<dbReference type="SMART" id="SM00421">
    <property type="entry name" value="HTH_LUXR"/>
    <property type="match status" value="1"/>
</dbReference>
<feature type="modified residue" description="4-aspartylphosphate" evidence="3">
    <location>
        <position position="65"/>
    </location>
</feature>
<keyword evidence="2" id="KW-0238">DNA-binding</keyword>
<dbReference type="PANTHER" id="PTHR43214">
    <property type="entry name" value="TWO-COMPONENT RESPONSE REGULATOR"/>
    <property type="match status" value="1"/>
</dbReference>
<feature type="domain" description="Response regulatory" evidence="5">
    <location>
        <begin position="14"/>
        <end position="130"/>
    </location>
</feature>
<dbReference type="OrthoDB" id="3679796at2"/>
<dbReference type="Gene3D" id="3.40.50.2300">
    <property type="match status" value="1"/>
</dbReference>
<dbReference type="PROSITE" id="PS50043">
    <property type="entry name" value="HTH_LUXR_2"/>
    <property type="match status" value="1"/>
</dbReference>
<dbReference type="Pfam" id="PF00196">
    <property type="entry name" value="GerE"/>
    <property type="match status" value="1"/>
</dbReference>
<evidence type="ECO:0000256" key="3">
    <source>
        <dbReference type="PROSITE-ProRule" id="PRU00169"/>
    </source>
</evidence>
<dbReference type="AlphaFoldDB" id="A0A2N9LHR3"/>
<evidence type="ECO:0000256" key="1">
    <source>
        <dbReference type="ARBA" id="ARBA00022553"/>
    </source>
</evidence>
<evidence type="ECO:0000313" key="7">
    <source>
        <dbReference type="Proteomes" id="UP000239735"/>
    </source>
</evidence>
<feature type="domain" description="HTH luxR-type" evidence="4">
    <location>
        <begin position="146"/>
        <end position="211"/>
    </location>
</feature>
<evidence type="ECO:0000259" key="5">
    <source>
        <dbReference type="PROSITE" id="PS50110"/>
    </source>
</evidence>
<dbReference type="PANTHER" id="PTHR43214:SF43">
    <property type="entry name" value="TWO-COMPONENT RESPONSE REGULATOR"/>
    <property type="match status" value="1"/>
</dbReference>
<dbReference type="Pfam" id="PF00072">
    <property type="entry name" value="Response_reg"/>
    <property type="match status" value="1"/>
</dbReference>
<dbReference type="InterPro" id="IPR016032">
    <property type="entry name" value="Sig_transdc_resp-reg_C-effctor"/>
</dbReference>
<evidence type="ECO:0000259" key="4">
    <source>
        <dbReference type="PROSITE" id="PS50043"/>
    </source>
</evidence>
<dbReference type="InterPro" id="IPR011006">
    <property type="entry name" value="CheY-like_superfamily"/>
</dbReference>
<dbReference type="CDD" id="cd17535">
    <property type="entry name" value="REC_NarL-like"/>
    <property type="match status" value="1"/>
</dbReference>
<dbReference type="InterPro" id="IPR000792">
    <property type="entry name" value="Tscrpt_reg_LuxR_C"/>
</dbReference>